<feature type="transmembrane region" description="Helical" evidence="9">
    <location>
        <begin position="432"/>
        <end position="451"/>
    </location>
</feature>
<accession>A0ABT2FSP7</accession>
<sequence length="461" mass="50163">MTTTTNQDQREGLRPHLADSTSATAPPTMTRREKLRVIQGVGIGNALEWFDWTSYTIFAAYFAGQFFVAENPTTALLGTFAVFAAGFLMRPLGGLFFGWLADRRGRRGAMTLAMIITALGSMVIGISPTYEFVGAFAAAFLLAGRLLQGLGHGGEVVSSFTYVTEMAPADKRGRWSSTVFVFVTLGVTTATLLGALLTAALGVEAVSDWAWRIPFILGGFLGVYALYLRRNLDETPMFEQKHDPHGSAADTVDTPPRGRQLWREIWRHRNACLRIMALAAAGTVLYYVWAIQAPAFAIGALGMPPGPVMWIATAANLFFIACLAFWGWFSDRVGRKANWYIFALGGIVLTIPLTLLLTGGEGELWRLAVFMFAGMVLIAAPTAIMPAFFPEQFPTRIRAIGMGVPYSVAAALTGGTSPYLQTWLYDIGAPRVFDIYLIILCALVLVATWFAPETKGKPLPA</sequence>
<dbReference type="Proteomes" id="UP001205965">
    <property type="component" value="Unassembled WGS sequence"/>
</dbReference>
<evidence type="ECO:0000256" key="3">
    <source>
        <dbReference type="ARBA" id="ARBA00022475"/>
    </source>
</evidence>
<keyword evidence="4 9" id="KW-0812">Transmembrane</keyword>
<organism evidence="11 12">
    <name type="scientific">Corynebacterium lemuris</name>
    <dbReference type="NCBI Taxonomy" id="1859292"/>
    <lineage>
        <taxon>Bacteria</taxon>
        <taxon>Bacillati</taxon>
        <taxon>Actinomycetota</taxon>
        <taxon>Actinomycetes</taxon>
        <taxon>Mycobacteriales</taxon>
        <taxon>Corynebacteriaceae</taxon>
        <taxon>Corynebacterium</taxon>
    </lineage>
</organism>
<keyword evidence="5" id="KW-0769">Symport</keyword>
<dbReference type="InterPro" id="IPR005828">
    <property type="entry name" value="MFS_sugar_transport-like"/>
</dbReference>
<feature type="domain" description="Major facilitator superfamily (MFS) profile" evidence="10">
    <location>
        <begin position="37"/>
        <end position="455"/>
    </location>
</feature>
<dbReference type="InterPro" id="IPR020846">
    <property type="entry name" value="MFS_dom"/>
</dbReference>
<feature type="transmembrane region" description="Helical" evidence="9">
    <location>
        <begin position="49"/>
        <end position="69"/>
    </location>
</feature>
<feature type="transmembrane region" description="Helical" evidence="9">
    <location>
        <begin position="209"/>
        <end position="228"/>
    </location>
</feature>
<dbReference type="InterPro" id="IPR051084">
    <property type="entry name" value="H+-coupled_symporters"/>
</dbReference>
<comment type="subcellular location">
    <subcellularLocation>
        <location evidence="1">Cell membrane</location>
        <topology evidence="1">Multi-pass membrane protein</topology>
    </subcellularLocation>
</comment>
<dbReference type="PANTHER" id="PTHR43528:SF1">
    <property type="entry name" value="ALPHA-KETOGLUTARATE PERMEASE"/>
    <property type="match status" value="1"/>
</dbReference>
<keyword evidence="3" id="KW-1003">Cell membrane</keyword>
<feature type="transmembrane region" description="Helical" evidence="9">
    <location>
        <begin position="309"/>
        <end position="328"/>
    </location>
</feature>
<gene>
    <name evidence="11" type="ORF">NYP18_01065</name>
</gene>
<feature type="transmembrane region" description="Helical" evidence="9">
    <location>
        <begin position="364"/>
        <end position="388"/>
    </location>
</feature>
<feature type="transmembrane region" description="Helical" evidence="9">
    <location>
        <begin position="132"/>
        <end position="150"/>
    </location>
</feature>
<evidence type="ECO:0000256" key="6">
    <source>
        <dbReference type="ARBA" id="ARBA00022989"/>
    </source>
</evidence>
<dbReference type="Gene3D" id="1.20.1250.20">
    <property type="entry name" value="MFS general substrate transporter like domains"/>
    <property type="match status" value="2"/>
</dbReference>
<reference evidence="11 12" key="1">
    <citation type="submission" date="2022-08" db="EMBL/GenBank/DDBJ databases">
        <title>YIM 101645 draft genome.</title>
        <authorList>
            <person name="Chen X."/>
        </authorList>
    </citation>
    <scope>NUCLEOTIDE SEQUENCE [LARGE SCALE GENOMIC DNA]</scope>
    <source>
        <strain evidence="11 12">YIM 101645</strain>
    </source>
</reference>
<keyword evidence="12" id="KW-1185">Reference proteome</keyword>
<evidence type="ECO:0000256" key="9">
    <source>
        <dbReference type="SAM" id="Phobius"/>
    </source>
</evidence>
<name>A0ABT2FSP7_9CORY</name>
<dbReference type="InterPro" id="IPR005829">
    <property type="entry name" value="Sugar_transporter_CS"/>
</dbReference>
<dbReference type="InterPro" id="IPR036259">
    <property type="entry name" value="MFS_trans_sf"/>
</dbReference>
<proteinExistence type="predicted"/>
<comment type="caution">
    <text evidence="11">The sequence shown here is derived from an EMBL/GenBank/DDBJ whole genome shotgun (WGS) entry which is preliminary data.</text>
</comment>
<evidence type="ECO:0000256" key="1">
    <source>
        <dbReference type="ARBA" id="ARBA00004651"/>
    </source>
</evidence>
<evidence type="ECO:0000256" key="2">
    <source>
        <dbReference type="ARBA" id="ARBA00022448"/>
    </source>
</evidence>
<feature type="transmembrane region" description="Helical" evidence="9">
    <location>
        <begin position="75"/>
        <end position="101"/>
    </location>
</feature>
<feature type="transmembrane region" description="Helical" evidence="9">
    <location>
        <begin position="108"/>
        <end position="126"/>
    </location>
</feature>
<feature type="transmembrane region" description="Helical" evidence="9">
    <location>
        <begin position="271"/>
        <end position="289"/>
    </location>
</feature>
<evidence type="ECO:0000259" key="10">
    <source>
        <dbReference type="PROSITE" id="PS50850"/>
    </source>
</evidence>
<feature type="transmembrane region" description="Helical" evidence="9">
    <location>
        <begin position="340"/>
        <end position="358"/>
    </location>
</feature>
<dbReference type="Pfam" id="PF00083">
    <property type="entry name" value="Sugar_tr"/>
    <property type="match status" value="1"/>
</dbReference>
<dbReference type="PROSITE" id="PS50850">
    <property type="entry name" value="MFS"/>
    <property type="match status" value="1"/>
</dbReference>
<keyword evidence="2" id="KW-0813">Transport</keyword>
<dbReference type="RefSeq" id="WP_259426282.1">
    <property type="nucleotide sequence ID" value="NZ_JANWTC010000001.1"/>
</dbReference>
<dbReference type="PROSITE" id="PS00217">
    <property type="entry name" value="SUGAR_TRANSPORT_2"/>
    <property type="match status" value="1"/>
</dbReference>
<feature type="transmembrane region" description="Helical" evidence="9">
    <location>
        <begin position="179"/>
        <end position="203"/>
    </location>
</feature>
<evidence type="ECO:0000256" key="8">
    <source>
        <dbReference type="SAM" id="MobiDB-lite"/>
    </source>
</evidence>
<dbReference type="EMBL" id="JANWTC010000001">
    <property type="protein sequence ID" value="MCS5478242.1"/>
    <property type="molecule type" value="Genomic_DNA"/>
</dbReference>
<keyword evidence="6 9" id="KW-1133">Transmembrane helix</keyword>
<dbReference type="SUPFAM" id="SSF103473">
    <property type="entry name" value="MFS general substrate transporter"/>
    <property type="match status" value="1"/>
</dbReference>
<evidence type="ECO:0000256" key="4">
    <source>
        <dbReference type="ARBA" id="ARBA00022692"/>
    </source>
</evidence>
<feature type="region of interest" description="Disordered" evidence="8">
    <location>
        <begin position="1"/>
        <end position="26"/>
    </location>
</feature>
<feature type="transmembrane region" description="Helical" evidence="9">
    <location>
        <begin position="400"/>
        <end position="420"/>
    </location>
</feature>
<evidence type="ECO:0000313" key="11">
    <source>
        <dbReference type="EMBL" id="MCS5478242.1"/>
    </source>
</evidence>
<protein>
    <submittedName>
        <fullName evidence="11">MFS transporter</fullName>
    </submittedName>
</protein>
<keyword evidence="7 9" id="KW-0472">Membrane</keyword>
<evidence type="ECO:0000313" key="12">
    <source>
        <dbReference type="Proteomes" id="UP001205965"/>
    </source>
</evidence>
<evidence type="ECO:0000256" key="5">
    <source>
        <dbReference type="ARBA" id="ARBA00022847"/>
    </source>
</evidence>
<feature type="compositionally biased region" description="Basic and acidic residues" evidence="8">
    <location>
        <begin position="8"/>
        <end position="17"/>
    </location>
</feature>
<dbReference type="PANTHER" id="PTHR43528">
    <property type="entry name" value="ALPHA-KETOGLUTARATE PERMEASE"/>
    <property type="match status" value="1"/>
</dbReference>
<evidence type="ECO:0000256" key="7">
    <source>
        <dbReference type="ARBA" id="ARBA00023136"/>
    </source>
</evidence>